<feature type="domain" description="Ionotropic glutamate receptor C-terminal" evidence="15">
    <location>
        <begin position="1"/>
        <end position="274"/>
    </location>
</feature>
<dbReference type="CDD" id="cd13686">
    <property type="entry name" value="GluR_Plant"/>
    <property type="match status" value="1"/>
</dbReference>
<evidence type="ECO:0000313" key="16">
    <source>
        <dbReference type="EMBL" id="WOK94367.1"/>
    </source>
</evidence>
<keyword evidence="10" id="KW-0325">Glycoprotein</keyword>
<accession>A0AAQ3JSI7</accession>
<organism evidence="16 17">
    <name type="scientific">Canna indica</name>
    <name type="common">Indian-shot</name>
    <dbReference type="NCBI Taxonomy" id="4628"/>
    <lineage>
        <taxon>Eukaryota</taxon>
        <taxon>Viridiplantae</taxon>
        <taxon>Streptophyta</taxon>
        <taxon>Embryophyta</taxon>
        <taxon>Tracheophyta</taxon>
        <taxon>Spermatophyta</taxon>
        <taxon>Magnoliopsida</taxon>
        <taxon>Liliopsida</taxon>
        <taxon>Zingiberales</taxon>
        <taxon>Cannaceae</taxon>
        <taxon>Canna</taxon>
    </lineage>
</organism>
<evidence type="ECO:0000256" key="9">
    <source>
        <dbReference type="ARBA" id="ARBA00023170"/>
    </source>
</evidence>
<evidence type="ECO:0000256" key="4">
    <source>
        <dbReference type="ARBA" id="ARBA00022692"/>
    </source>
</evidence>
<dbReference type="InterPro" id="IPR015683">
    <property type="entry name" value="Ionotropic_Glu_rcpt"/>
</dbReference>
<evidence type="ECO:0000256" key="14">
    <source>
        <dbReference type="SAM" id="Phobius"/>
    </source>
</evidence>
<sequence length="425" mass="47647">MQEYDAVVGDVTIIANRSLYVDFTLPFTESGVSMIVPIKDKLRKDAWAFMKPLTPNLWFSSGAFFIFTGVVVWFLEHGINDEFNVGGPMHQIGTVFYFSFSTLVFAHREKILSNLARIVVVIWVFVVLILQSSYIASLTSMLTVQQLQPTVSNIDQLIRDGSYVGYLKDSFMPGLLKRLNFNESKIIAYESPEEYHSALINGTVAAIVDEIPYLKVFLSKYCDKKFTMVGPIYKTSGFGFAFPKGSPFVPDVSKAVLKVTENNMEDLEKSLYESPSCFDKDTNEIDTTSSRLTFNSFWGLFLISGATSLAALILHLVFFHRQPSHTTRDGKYGSVLQWLAMLANLYNQKDSSPHSSEEPKPLEEIFCRDILALPYTGPSISNHEHESIGSGDDTGIPQGEEETPGRDVFQQMQGSSSFAQMLPER</sequence>
<keyword evidence="11" id="KW-1071">Ligand-gated ion channel</keyword>
<evidence type="ECO:0000256" key="5">
    <source>
        <dbReference type="ARBA" id="ARBA00022729"/>
    </source>
</evidence>
<dbReference type="InterPro" id="IPR001320">
    <property type="entry name" value="Iontro_rcpt_C"/>
</dbReference>
<dbReference type="EMBL" id="CP136890">
    <property type="protein sequence ID" value="WOK94367.1"/>
    <property type="molecule type" value="Genomic_DNA"/>
</dbReference>
<keyword evidence="3" id="KW-0813">Transport</keyword>
<reference evidence="16 17" key="1">
    <citation type="submission" date="2023-10" db="EMBL/GenBank/DDBJ databases">
        <title>Chromosome-scale genome assembly provides insights into flower coloration mechanisms of Canna indica.</title>
        <authorList>
            <person name="Li C."/>
        </authorList>
    </citation>
    <scope>NUCLEOTIDE SEQUENCE [LARGE SCALE GENOMIC DNA]</scope>
    <source>
        <tissue evidence="16">Flower</tissue>
    </source>
</reference>
<evidence type="ECO:0000313" key="17">
    <source>
        <dbReference type="Proteomes" id="UP001327560"/>
    </source>
</evidence>
<keyword evidence="6 14" id="KW-1133">Transmembrane helix</keyword>
<evidence type="ECO:0000256" key="3">
    <source>
        <dbReference type="ARBA" id="ARBA00022448"/>
    </source>
</evidence>
<dbReference type="SMART" id="SM00079">
    <property type="entry name" value="PBPe"/>
    <property type="match status" value="1"/>
</dbReference>
<dbReference type="GO" id="GO:0016020">
    <property type="term" value="C:membrane"/>
    <property type="evidence" value="ECO:0007669"/>
    <property type="project" value="UniProtKB-SubCell"/>
</dbReference>
<evidence type="ECO:0000256" key="10">
    <source>
        <dbReference type="ARBA" id="ARBA00023180"/>
    </source>
</evidence>
<keyword evidence="9 16" id="KW-0675">Receptor</keyword>
<protein>
    <submittedName>
        <fullName evidence="16">Glutamate receptor 2.8-like</fullName>
    </submittedName>
</protein>
<proteinExistence type="inferred from homology"/>
<comment type="subcellular location">
    <subcellularLocation>
        <location evidence="1">Membrane</location>
        <topology evidence="1">Multi-pass membrane protein</topology>
    </subcellularLocation>
</comment>
<feature type="transmembrane region" description="Helical" evidence="14">
    <location>
        <begin position="87"/>
        <end position="106"/>
    </location>
</feature>
<evidence type="ECO:0000256" key="11">
    <source>
        <dbReference type="ARBA" id="ARBA00023286"/>
    </source>
</evidence>
<gene>
    <name evidence="16" type="ORF">Cni_G03069</name>
</gene>
<keyword evidence="5" id="KW-0732">Signal</keyword>
<evidence type="ECO:0000256" key="1">
    <source>
        <dbReference type="ARBA" id="ARBA00004141"/>
    </source>
</evidence>
<dbReference type="PANTHER" id="PTHR18966">
    <property type="entry name" value="IONOTROPIC GLUTAMATE RECEPTOR"/>
    <property type="match status" value="1"/>
</dbReference>
<evidence type="ECO:0000256" key="13">
    <source>
        <dbReference type="SAM" id="MobiDB-lite"/>
    </source>
</evidence>
<keyword evidence="17" id="KW-1185">Reference proteome</keyword>
<keyword evidence="4 14" id="KW-0812">Transmembrane</keyword>
<evidence type="ECO:0000259" key="15">
    <source>
        <dbReference type="SMART" id="SM00079"/>
    </source>
</evidence>
<keyword evidence="7" id="KW-0406">Ion transport</keyword>
<evidence type="ECO:0000256" key="8">
    <source>
        <dbReference type="ARBA" id="ARBA00023136"/>
    </source>
</evidence>
<evidence type="ECO:0000256" key="12">
    <source>
        <dbReference type="ARBA" id="ARBA00023303"/>
    </source>
</evidence>
<feature type="compositionally biased region" description="Polar residues" evidence="13">
    <location>
        <begin position="410"/>
        <end position="419"/>
    </location>
</feature>
<evidence type="ECO:0000256" key="2">
    <source>
        <dbReference type="ARBA" id="ARBA00008685"/>
    </source>
</evidence>
<dbReference type="SUPFAM" id="SSF53850">
    <property type="entry name" value="Periplasmic binding protein-like II"/>
    <property type="match status" value="1"/>
</dbReference>
<dbReference type="AlphaFoldDB" id="A0AAQ3JSI7"/>
<dbReference type="Gene3D" id="1.10.287.70">
    <property type="match status" value="1"/>
</dbReference>
<dbReference type="GO" id="GO:0015276">
    <property type="term" value="F:ligand-gated monoatomic ion channel activity"/>
    <property type="evidence" value="ECO:0007669"/>
    <property type="project" value="InterPro"/>
</dbReference>
<feature type="region of interest" description="Disordered" evidence="13">
    <location>
        <begin position="380"/>
        <end position="425"/>
    </location>
</feature>
<dbReference type="Gene3D" id="3.40.190.10">
    <property type="entry name" value="Periplasmic binding protein-like II"/>
    <property type="match status" value="1"/>
</dbReference>
<feature type="transmembrane region" description="Helical" evidence="14">
    <location>
        <begin position="297"/>
        <end position="319"/>
    </location>
</feature>
<comment type="similarity">
    <text evidence="2">Belongs to the glutamate-gated ion channel (TC 1.A.10.1) family.</text>
</comment>
<keyword evidence="8 14" id="KW-0472">Membrane</keyword>
<dbReference type="Pfam" id="PF00060">
    <property type="entry name" value="Lig_chan"/>
    <property type="match status" value="1"/>
</dbReference>
<evidence type="ECO:0000256" key="7">
    <source>
        <dbReference type="ARBA" id="ARBA00023065"/>
    </source>
</evidence>
<name>A0AAQ3JSI7_9LILI</name>
<keyword evidence="12" id="KW-0407">Ion channel</keyword>
<feature type="transmembrane region" description="Helical" evidence="14">
    <location>
        <begin position="57"/>
        <end position="75"/>
    </location>
</feature>
<feature type="transmembrane region" description="Helical" evidence="14">
    <location>
        <begin position="118"/>
        <end position="136"/>
    </location>
</feature>
<dbReference type="FunFam" id="1.10.287.70:FF:000037">
    <property type="entry name" value="Glutamate receptor"/>
    <property type="match status" value="1"/>
</dbReference>
<dbReference type="Proteomes" id="UP001327560">
    <property type="component" value="Chromosome 1"/>
</dbReference>
<evidence type="ECO:0000256" key="6">
    <source>
        <dbReference type="ARBA" id="ARBA00022989"/>
    </source>
</evidence>